<evidence type="ECO:0000256" key="1">
    <source>
        <dbReference type="SAM" id="Phobius"/>
    </source>
</evidence>
<keyword evidence="1" id="KW-0472">Membrane</keyword>
<gene>
    <name evidence="2" type="ORF">PMIN01_07667</name>
</gene>
<keyword evidence="1" id="KW-1133">Transmembrane helix</keyword>
<comment type="caution">
    <text evidence="2">The sequence shown here is derived from an EMBL/GenBank/DDBJ whole genome shotgun (WGS) entry which is preliminary data.</text>
</comment>
<evidence type="ECO:0000313" key="3">
    <source>
        <dbReference type="Proteomes" id="UP000756921"/>
    </source>
</evidence>
<name>A0A9P6GIG6_9PLEO</name>
<dbReference type="Proteomes" id="UP000756921">
    <property type="component" value="Unassembled WGS sequence"/>
</dbReference>
<accession>A0A9P6GIG6</accession>
<dbReference type="OrthoDB" id="1508846at2759"/>
<keyword evidence="1" id="KW-0812">Transmembrane</keyword>
<protein>
    <submittedName>
        <fullName evidence="2">ATP synthase subunit h</fullName>
    </submittedName>
</protein>
<feature type="transmembrane region" description="Helical" evidence="1">
    <location>
        <begin position="6"/>
        <end position="24"/>
    </location>
</feature>
<dbReference type="EMBL" id="WJXW01000007">
    <property type="protein sequence ID" value="KAF9734764.1"/>
    <property type="molecule type" value="Genomic_DNA"/>
</dbReference>
<organism evidence="2 3">
    <name type="scientific">Paraphaeosphaeria minitans</name>
    <dbReference type="NCBI Taxonomy" id="565426"/>
    <lineage>
        <taxon>Eukaryota</taxon>
        <taxon>Fungi</taxon>
        <taxon>Dikarya</taxon>
        <taxon>Ascomycota</taxon>
        <taxon>Pezizomycotina</taxon>
        <taxon>Dothideomycetes</taxon>
        <taxon>Pleosporomycetidae</taxon>
        <taxon>Pleosporales</taxon>
        <taxon>Massarineae</taxon>
        <taxon>Didymosphaeriaceae</taxon>
        <taxon>Paraphaeosphaeria</taxon>
    </lineage>
</organism>
<evidence type="ECO:0000313" key="2">
    <source>
        <dbReference type="EMBL" id="KAF9734764.1"/>
    </source>
</evidence>
<keyword evidence="3" id="KW-1185">Reference proteome</keyword>
<proteinExistence type="predicted"/>
<reference evidence="2" key="1">
    <citation type="journal article" date="2020" name="Mol. Plant Microbe Interact.">
        <title>Genome Sequence of the Biocontrol Agent Coniothyrium minitans strain Conio (IMI 134523).</title>
        <authorList>
            <person name="Patel D."/>
            <person name="Shittu T.A."/>
            <person name="Baroncelli R."/>
            <person name="Muthumeenakshi S."/>
            <person name="Osborne T.H."/>
            <person name="Janganan T.K."/>
            <person name="Sreenivasaprasad S."/>
        </authorList>
    </citation>
    <scope>NUCLEOTIDE SEQUENCE</scope>
    <source>
        <strain evidence="2">Conio</strain>
    </source>
</reference>
<dbReference type="AlphaFoldDB" id="A0A9P6GIG6"/>
<sequence>MANGWAPFIGLVVVAIFCGAAWFLSPKGEEQTYVKLARVALLVLALHGFYYGLKS</sequence>
<feature type="transmembrane region" description="Helical" evidence="1">
    <location>
        <begin position="36"/>
        <end position="53"/>
    </location>
</feature>